<evidence type="ECO:0000256" key="10">
    <source>
        <dbReference type="ARBA" id="ARBA00031067"/>
    </source>
</evidence>
<evidence type="ECO:0000256" key="3">
    <source>
        <dbReference type="ARBA" id="ARBA00017733"/>
    </source>
</evidence>
<evidence type="ECO:0000256" key="16">
    <source>
        <dbReference type="SAM" id="Phobius"/>
    </source>
</evidence>
<dbReference type="Proteomes" id="UP000694726">
    <property type="component" value="Unplaced"/>
</dbReference>
<evidence type="ECO:0000313" key="18">
    <source>
        <dbReference type="Proteomes" id="UP000694726"/>
    </source>
</evidence>
<keyword evidence="4" id="KW-1003">Cell membrane</keyword>
<feature type="region of interest" description="Disordered" evidence="15">
    <location>
        <begin position="134"/>
        <end position="188"/>
    </location>
</feature>
<protein>
    <recommendedName>
        <fullName evidence="3">Cytochrome b-245 light chain</fullName>
    </recommendedName>
    <alternativeName>
        <fullName evidence="11">Cytochrome b(558) alpha chain</fullName>
    </alternativeName>
    <alternativeName>
        <fullName evidence="10">Cytochrome b558 subunit alpha</fullName>
    </alternativeName>
    <alternativeName>
        <fullName evidence="13">Neutrophil cytochrome b 22 kDa polypeptide</fullName>
    </alternativeName>
    <alternativeName>
        <fullName evidence="12">Superoxide-generating NADPH oxidase light chain subunit</fullName>
    </alternativeName>
    <alternativeName>
        <fullName evidence="8">p22 phagocyte B-cytochrome</fullName>
    </alternativeName>
    <alternativeName>
        <fullName evidence="9">p22-phox</fullName>
    </alternativeName>
</protein>
<comment type="subunit">
    <text evidence="14">Component of the phagocyte NADPH oxidase core complex/cytochrome b558 complex, composed of CYBB (heavy chain (beta)) and CYBA (light chain (alpha)). Component of the phagocyte NADPH oxidase complex composed of an obligatory core heterodimer formed by the membrane proteins CYBA and CYBB and the cytosolic regulatory subunits NCF1/p47-phox, NCF2/p67-phox, NCF4/p40-phox and the small GTPase RAC1 or RAC2. Interacts with NCF1 (via SH3 domain). Interacts with SH3PXD2A. Interacts with DUOX1, DUOX2 and TPO. Interacts with NOX4; this interaction mediates superoxide generation. Interacts with calprotectin (S100A8/9). Interacts with GBP7. Interacts with NOXO1. Forms a heterodimer with NOX3 and is essential for activity and cell membrane localization of NOX3. Interacts with NOX1.</text>
</comment>
<comment type="subcellular location">
    <subcellularLocation>
        <location evidence="1">Cell membrane</location>
    </subcellularLocation>
</comment>
<accession>A0A8D0NLB7</accession>
<dbReference type="Ensembl" id="ENSSSCT00015045546.1">
    <property type="protein sequence ID" value="ENSSSCP00015018040.1"/>
    <property type="gene ID" value="ENSSSCG00015034156.1"/>
</dbReference>
<evidence type="ECO:0000256" key="11">
    <source>
        <dbReference type="ARBA" id="ARBA00031995"/>
    </source>
</evidence>
<evidence type="ECO:0000256" key="6">
    <source>
        <dbReference type="ARBA" id="ARBA00022989"/>
    </source>
</evidence>
<evidence type="ECO:0000256" key="12">
    <source>
        <dbReference type="ARBA" id="ARBA00032067"/>
    </source>
</evidence>
<evidence type="ECO:0000256" key="15">
    <source>
        <dbReference type="SAM" id="MobiDB-lite"/>
    </source>
</evidence>
<feature type="region of interest" description="Disordered" evidence="15">
    <location>
        <begin position="335"/>
        <end position="370"/>
    </location>
</feature>
<evidence type="ECO:0000256" key="2">
    <source>
        <dbReference type="ARBA" id="ARBA00010590"/>
    </source>
</evidence>
<dbReference type="Pfam" id="PF05038">
    <property type="entry name" value="Cytochrom_B558a"/>
    <property type="match status" value="1"/>
</dbReference>
<comment type="similarity">
    <text evidence="2">Belongs to the p22phox family.</text>
</comment>
<organism evidence="17 18">
    <name type="scientific">Sus scrofa</name>
    <name type="common">Pig</name>
    <dbReference type="NCBI Taxonomy" id="9823"/>
    <lineage>
        <taxon>Eukaryota</taxon>
        <taxon>Metazoa</taxon>
        <taxon>Chordata</taxon>
        <taxon>Craniata</taxon>
        <taxon>Vertebrata</taxon>
        <taxon>Euteleostomi</taxon>
        <taxon>Mammalia</taxon>
        <taxon>Eutheria</taxon>
        <taxon>Laurasiatheria</taxon>
        <taxon>Artiodactyla</taxon>
        <taxon>Suina</taxon>
        <taxon>Suidae</taxon>
        <taxon>Sus</taxon>
    </lineage>
</organism>
<feature type="compositionally biased region" description="Polar residues" evidence="15">
    <location>
        <begin position="348"/>
        <end position="369"/>
    </location>
</feature>
<dbReference type="PANTHER" id="PTHR15168">
    <property type="entry name" value="CYTOCHROME B-245 LIGHT CHAIN"/>
    <property type="match status" value="1"/>
</dbReference>
<keyword evidence="7 16" id="KW-0472">Membrane</keyword>
<feature type="transmembrane region" description="Helical" evidence="16">
    <location>
        <begin position="91"/>
        <end position="124"/>
    </location>
</feature>
<evidence type="ECO:0000256" key="4">
    <source>
        <dbReference type="ARBA" id="ARBA00022475"/>
    </source>
</evidence>
<name>A0A8D0NLB7_PIG</name>
<evidence type="ECO:0000256" key="13">
    <source>
        <dbReference type="ARBA" id="ARBA00033347"/>
    </source>
</evidence>
<dbReference type="AlphaFoldDB" id="A0A8D0NLB7"/>
<dbReference type="PANTHER" id="PTHR15168:SF0">
    <property type="entry name" value="CYTOCHROME B-245 LIGHT CHAIN"/>
    <property type="match status" value="1"/>
</dbReference>
<evidence type="ECO:0000256" key="7">
    <source>
        <dbReference type="ARBA" id="ARBA00023136"/>
    </source>
</evidence>
<proteinExistence type="inferred from homology"/>
<evidence type="ECO:0000313" key="17">
    <source>
        <dbReference type="Ensembl" id="ENSSSCP00015018040.1"/>
    </source>
</evidence>
<feature type="transmembrane region" description="Helical" evidence="16">
    <location>
        <begin position="36"/>
        <end position="54"/>
    </location>
</feature>
<evidence type="ECO:0000256" key="14">
    <source>
        <dbReference type="ARBA" id="ARBA00050017"/>
    </source>
</evidence>
<keyword evidence="6 16" id="KW-1133">Transmembrane helix</keyword>
<reference evidence="17" key="1">
    <citation type="submission" date="2025-08" db="UniProtKB">
        <authorList>
            <consortium name="Ensembl"/>
        </authorList>
    </citation>
    <scope>IDENTIFICATION</scope>
</reference>
<evidence type="ECO:0000256" key="5">
    <source>
        <dbReference type="ARBA" id="ARBA00022692"/>
    </source>
</evidence>
<sequence length="458" mass="49054">MGQIEWAMWANEQALASGLILMTGGIVATAGQFTQWYLGTYSIAAGVLVCLLEYPRGRRTKGSTMERCGQKYMTKVVKAFGPLSRNYYIRAFLHLGLSVPAGFLLATILGTACLAIASGIYLLAAIRGEQWTPIEPKPKERPQVGGTIKQPPSNPPPRPPAEARKKPGEEAVAGVHGPRAAKPVSRHRLGRGKSSVYCQVPSGRAGSLCAKDTNSSVAFTGRGGCRGCIQWTSEPQVALVTHTCTEIYPPHVLPTPTRLYTHAHTGHGRAQVSSSFSSHARLGSSFLLGTHSPSPWKGPKALASCCHAFRTRGEGHSAPPANTLSSAWVRWPLHSPPGRSQRCPVRSGPSSDPTGSHSPGPRTDTSFSPRCSLDPQAQAGRLGLCIGGPLGLEHLAPHGYPVVLRWSPLQPLSLPRLWFLHQQPGRARASLHGLWLSVPRSPVCSLLCPRAGHMAESK</sequence>
<feature type="transmembrane region" description="Helical" evidence="16">
    <location>
        <begin position="12"/>
        <end position="30"/>
    </location>
</feature>
<dbReference type="GO" id="GO:0005886">
    <property type="term" value="C:plasma membrane"/>
    <property type="evidence" value="ECO:0007669"/>
    <property type="project" value="UniProtKB-SubCell"/>
</dbReference>
<keyword evidence="5 16" id="KW-0812">Transmembrane</keyword>
<dbReference type="GO" id="GO:0020037">
    <property type="term" value="F:heme binding"/>
    <property type="evidence" value="ECO:0007669"/>
    <property type="project" value="InterPro"/>
</dbReference>
<dbReference type="InterPro" id="IPR007732">
    <property type="entry name" value="Cyt_b558_asu"/>
</dbReference>
<evidence type="ECO:0000256" key="9">
    <source>
        <dbReference type="ARBA" id="ARBA00030298"/>
    </source>
</evidence>
<evidence type="ECO:0000256" key="1">
    <source>
        <dbReference type="ARBA" id="ARBA00004236"/>
    </source>
</evidence>
<evidence type="ECO:0000256" key="8">
    <source>
        <dbReference type="ARBA" id="ARBA00030106"/>
    </source>
</evidence>